<evidence type="ECO:0000259" key="4">
    <source>
        <dbReference type="Pfam" id="PF10672"/>
    </source>
</evidence>
<evidence type="ECO:0000313" key="6">
    <source>
        <dbReference type="Proteomes" id="UP000000925"/>
    </source>
</evidence>
<dbReference type="Gene3D" id="2.60.40.1180">
    <property type="entry name" value="Golgi alpha-mannosidase II"/>
    <property type="match status" value="1"/>
</dbReference>
<dbReference type="HOGENOM" id="CLU_051804_1_0_0"/>
<dbReference type="Gene3D" id="3.40.50.150">
    <property type="entry name" value="Vaccinia Virus protein VP39"/>
    <property type="match status" value="1"/>
</dbReference>
<dbReference type="CDD" id="cd02440">
    <property type="entry name" value="AdoMet_MTases"/>
    <property type="match status" value="1"/>
</dbReference>
<dbReference type="PANTHER" id="PTHR43042">
    <property type="entry name" value="SAM-DEPENDENT METHYLTRANSFERASE"/>
    <property type="match status" value="1"/>
</dbReference>
<protein>
    <recommendedName>
        <fullName evidence="4">S-adenosylmethionine-dependent methyltransferase domain-containing protein</fullName>
    </recommendedName>
</protein>
<name>D5EK74_CORAD</name>
<reference evidence="5 6" key="1">
    <citation type="journal article" date="2010" name="Stand. Genomic Sci.">
        <title>Complete genome sequence of Coraliomargarita akajimensis type strain (04OKA010-24).</title>
        <authorList>
            <person name="Mavromatis K."/>
            <person name="Abt B."/>
            <person name="Brambilla E."/>
            <person name="Lapidus A."/>
            <person name="Copeland A."/>
            <person name="Deshpande S."/>
            <person name="Nolan M."/>
            <person name="Lucas S."/>
            <person name="Tice H."/>
            <person name="Cheng J.F."/>
            <person name="Han C."/>
            <person name="Detter J.C."/>
            <person name="Woyke T."/>
            <person name="Goodwin L."/>
            <person name="Pitluck S."/>
            <person name="Held B."/>
            <person name="Brettin T."/>
            <person name="Tapia R."/>
            <person name="Ivanova N."/>
            <person name="Mikhailova N."/>
            <person name="Pati A."/>
            <person name="Liolios K."/>
            <person name="Chen A."/>
            <person name="Palaniappan K."/>
            <person name="Land M."/>
            <person name="Hauser L."/>
            <person name="Chang Y.J."/>
            <person name="Jeffries C.D."/>
            <person name="Rohde M."/>
            <person name="Goker M."/>
            <person name="Bristow J."/>
            <person name="Eisen J.A."/>
            <person name="Markowitz V."/>
            <person name="Hugenholtz P."/>
            <person name="Klenk H.P."/>
            <person name="Kyrpides N.C."/>
        </authorList>
    </citation>
    <scope>NUCLEOTIDE SEQUENCE [LARGE SCALE GENOMIC DNA]</scope>
    <source>
        <strain evidence="6">DSM 45221 / IAM 15411 / JCM 23193 / KCTC 12865</strain>
    </source>
</reference>
<dbReference type="EMBL" id="CP001998">
    <property type="protein sequence ID" value="ADE54823.1"/>
    <property type="molecule type" value="Genomic_DNA"/>
</dbReference>
<evidence type="ECO:0000313" key="5">
    <source>
        <dbReference type="EMBL" id="ADE54823.1"/>
    </source>
</evidence>
<dbReference type="Proteomes" id="UP000000925">
    <property type="component" value="Chromosome"/>
</dbReference>
<keyword evidence="3" id="KW-0949">S-adenosyl-L-methionine</keyword>
<dbReference type="InterPro" id="IPR029063">
    <property type="entry name" value="SAM-dependent_MTases_sf"/>
</dbReference>
<dbReference type="Pfam" id="PF10672">
    <property type="entry name" value="Methyltrans_SAM"/>
    <property type="match status" value="1"/>
</dbReference>
<dbReference type="STRING" id="583355.Caka_1804"/>
<feature type="domain" description="S-adenosylmethionine-dependent methyltransferase" evidence="4">
    <location>
        <begin position="59"/>
        <end position="206"/>
    </location>
</feature>
<evidence type="ECO:0000256" key="1">
    <source>
        <dbReference type="ARBA" id="ARBA00022603"/>
    </source>
</evidence>
<proteinExistence type="predicted"/>
<dbReference type="KEGG" id="caa:Caka_1804"/>
<dbReference type="PANTHER" id="PTHR43042:SF2">
    <property type="entry name" value="SAM-DEPENDENT METHYLTRANSFERASE"/>
    <property type="match status" value="1"/>
</dbReference>
<evidence type="ECO:0000256" key="3">
    <source>
        <dbReference type="ARBA" id="ARBA00022691"/>
    </source>
</evidence>
<dbReference type="GO" id="GO:0032259">
    <property type="term" value="P:methylation"/>
    <property type="evidence" value="ECO:0007669"/>
    <property type="project" value="UniProtKB-KW"/>
</dbReference>
<sequence length="288" mass="32359">MGLSYLHSQMNEYALLDSGNGRKLERFGDITLDRPCAQAVWAPTNPTLWKQADAYFTRKNGLEWRGRDRLPDSWYASVNGIKMKLSTTDFGHLGVFPETRDMWTWITEALKAESKRRNTPLNFLNLFAYSGGATLAGAKGGAQCCHVDASKGMVQWARENAKINGLEDHPIRWIIDDVNKFLQREIRRGRRYDGILLDPPSFGRGKGGELYKIEHALLETLNHVKGVLSDQPCFVYLTSHTPGFTPIVLDNLLRQLLPAGKLEHGEMLLTGSSDAFPVPSGTWARWIA</sequence>
<dbReference type="AlphaFoldDB" id="D5EK74"/>
<evidence type="ECO:0000256" key="2">
    <source>
        <dbReference type="ARBA" id="ARBA00022679"/>
    </source>
</evidence>
<dbReference type="GO" id="GO:0008168">
    <property type="term" value="F:methyltransferase activity"/>
    <property type="evidence" value="ECO:0007669"/>
    <property type="project" value="UniProtKB-KW"/>
</dbReference>
<dbReference type="InterPro" id="IPR013780">
    <property type="entry name" value="Glyco_hydro_b"/>
</dbReference>
<keyword evidence="6" id="KW-1185">Reference proteome</keyword>
<dbReference type="SUPFAM" id="SSF53335">
    <property type="entry name" value="S-adenosyl-L-methionine-dependent methyltransferases"/>
    <property type="match status" value="1"/>
</dbReference>
<organism evidence="5 6">
    <name type="scientific">Coraliomargarita akajimensis (strain DSM 45221 / IAM 15411 / JCM 23193 / KCTC 12865 / 04OKA010-24)</name>
    <dbReference type="NCBI Taxonomy" id="583355"/>
    <lineage>
        <taxon>Bacteria</taxon>
        <taxon>Pseudomonadati</taxon>
        <taxon>Verrucomicrobiota</taxon>
        <taxon>Opitutia</taxon>
        <taxon>Puniceicoccales</taxon>
        <taxon>Coraliomargaritaceae</taxon>
        <taxon>Coraliomargarita</taxon>
    </lineage>
</organism>
<dbReference type="eggNOG" id="COG1092">
    <property type="taxonomic scope" value="Bacteria"/>
</dbReference>
<keyword evidence="1" id="KW-0489">Methyltransferase</keyword>
<accession>D5EK74</accession>
<gene>
    <name evidence="5" type="ordered locus">Caka_1804</name>
</gene>
<keyword evidence="2" id="KW-0808">Transferase</keyword>
<dbReference type="InterPro" id="IPR019614">
    <property type="entry name" value="SAM-dep_methyl-trfase"/>
</dbReference>